<reference evidence="1" key="1">
    <citation type="journal article" date="2015" name="Nature">
        <title>Complex archaea that bridge the gap between prokaryotes and eukaryotes.</title>
        <authorList>
            <person name="Spang A."/>
            <person name="Saw J.H."/>
            <person name="Jorgensen S.L."/>
            <person name="Zaremba-Niedzwiedzka K."/>
            <person name="Martijn J."/>
            <person name="Lind A.E."/>
            <person name="van Eijk R."/>
            <person name="Schleper C."/>
            <person name="Guy L."/>
            <person name="Ettema T.J."/>
        </authorList>
    </citation>
    <scope>NUCLEOTIDE SEQUENCE</scope>
</reference>
<dbReference type="EMBL" id="LAZR01054621">
    <property type="protein sequence ID" value="KKK78162.1"/>
    <property type="molecule type" value="Genomic_DNA"/>
</dbReference>
<comment type="caution">
    <text evidence="1">The sequence shown here is derived from an EMBL/GenBank/DDBJ whole genome shotgun (WGS) entry which is preliminary data.</text>
</comment>
<gene>
    <name evidence="1" type="ORF">LCGC14_2846320</name>
</gene>
<evidence type="ECO:0008006" key="2">
    <source>
        <dbReference type="Google" id="ProtNLM"/>
    </source>
</evidence>
<evidence type="ECO:0000313" key="1">
    <source>
        <dbReference type="EMBL" id="KKK78162.1"/>
    </source>
</evidence>
<accession>A0A0F8Y9R9</accession>
<organism evidence="1">
    <name type="scientific">marine sediment metagenome</name>
    <dbReference type="NCBI Taxonomy" id="412755"/>
    <lineage>
        <taxon>unclassified sequences</taxon>
        <taxon>metagenomes</taxon>
        <taxon>ecological metagenomes</taxon>
    </lineage>
</organism>
<proteinExistence type="predicted"/>
<name>A0A0F8Y9R9_9ZZZZ</name>
<feature type="non-terminal residue" evidence="1">
    <location>
        <position position="1"/>
    </location>
</feature>
<sequence>QKVVKLLKPLDATAVENGVGPGTPDINYVEGWIELKYLPKWVKSVSEVKIAIFTPQQRVWLRRRWKAGGNVLFLLQIADDWLLYDGITAAEHVGRVDKDDLFELALASWEYMPDFYEIAPYLTRG</sequence>
<protein>
    <recommendedName>
        <fullName evidence="2">YqaJ viral recombinase domain-containing protein</fullName>
    </recommendedName>
</protein>
<dbReference type="AlphaFoldDB" id="A0A0F8Y9R9"/>